<comment type="pathway">
    <text evidence="3 13 14">Amino-acid biosynthesis; L-leucine biosynthesis; L-leucine from 3-methyl-2-oxobutanoate: step 3/4.</text>
</comment>
<evidence type="ECO:0000256" key="9">
    <source>
        <dbReference type="ARBA" id="ARBA00022842"/>
    </source>
</evidence>
<dbReference type="Pfam" id="PF00180">
    <property type="entry name" value="Iso_dh"/>
    <property type="match status" value="1"/>
</dbReference>
<gene>
    <name evidence="13 16" type="primary">leuB</name>
    <name evidence="16" type="ORF">LSG31_11385</name>
</gene>
<feature type="site" description="Important for catalysis" evidence="13">
    <location>
        <position position="188"/>
    </location>
</feature>
<dbReference type="RefSeq" id="WP_347439376.1">
    <property type="nucleotide sequence ID" value="NZ_CP089291.1"/>
</dbReference>
<dbReference type="NCBIfam" id="TIGR00169">
    <property type="entry name" value="leuB"/>
    <property type="match status" value="1"/>
</dbReference>
<feature type="site" description="Important for catalysis" evidence="13">
    <location>
        <position position="140"/>
    </location>
</feature>
<comment type="subunit">
    <text evidence="5 13 14">Homodimer.</text>
</comment>
<comment type="cofactor">
    <cofactor evidence="2">
        <name>Mn(2+)</name>
        <dbReference type="ChEBI" id="CHEBI:29035"/>
    </cofactor>
</comment>
<keyword evidence="8 13" id="KW-0479">Metal-binding</keyword>
<evidence type="ECO:0000256" key="13">
    <source>
        <dbReference type="HAMAP-Rule" id="MF_01033"/>
    </source>
</evidence>
<comment type="subcellular location">
    <subcellularLocation>
        <location evidence="13">Cytoplasm</location>
    </subcellularLocation>
</comment>
<feature type="domain" description="Isopropylmalate dehydrogenase-like" evidence="15">
    <location>
        <begin position="3"/>
        <end position="351"/>
    </location>
</feature>
<keyword evidence="9 13" id="KW-0460">Magnesium</keyword>
<keyword evidence="17" id="KW-1185">Reference proteome</keyword>
<feature type="binding site" evidence="13">
    <location>
        <position position="95"/>
    </location>
    <ligand>
        <name>substrate</name>
    </ligand>
</feature>
<comment type="similarity">
    <text evidence="4 13">Belongs to the isocitrate and isopropylmalate dehydrogenases family. LeuB type 1 subfamily.</text>
</comment>
<evidence type="ECO:0000256" key="12">
    <source>
        <dbReference type="ARBA" id="ARBA00023304"/>
    </source>
</evidence>
<comment type="cofactor">
    <cofactor evidence="13 14">
        <name>Mg(2+)</name>
        <dbReference type="ChEBI" id="CHEBI:18420"/>
    </cofactor>
    <cofactor evidence="13 14">
        <name>Mn(2+)</name>
        <dbReference type="ChEBI" id="CHEBI:29035"/>
    </cofactor>
    <text evidence="13 14">Binds 1 Mg(2+) or Mn(2+) ion per subunit.</text>
</comment>
<evidence type="ECO:0000313" key="16">
    <source>
        <dbReference type="EMBL" id="UOF92706.1"/>
    </source>
</evidence>
<keyword evidence="12 13" id="KW-0100">Branched-chain amino acid biosynthesis</keyword>
<dbReference type="SMART" id="SM01329">
    <property type="entry name" value="Iso_dh"/>
    <property type="match status" value="1"/>
</dbReference>
<dbReference type="Gene3D" id="3.40.718.10">
    <property type="entry name" value="Isopropylmalate Dehydrogenase"/>
    <property type="match status" value="1"/>
</dbReference>
<comment type="catalytic activity">
    <reaction evidence="1 13 14">
        <text>(2R,3S)-3-isopropylmalate + NAD(+) = 4-methyl-2-oxopentanoate + CO2 + NADH</text>
        <dbReference type="Rhea" id="RHEA:32271"/>
        <dbReference type="ChEBI" id="CHEBI:16526"/>
        <dbReference type="ChEBI" id="CHEBI:17865"/>
        <dbReference type="ChEBI" id="CHEBI:35121"/>
        <dbReference type="ChEBI" id="CHEBI:57540"/>
        <dbReference type="ChEBI" id="CHEBI:57945"/>
        <dbReference type="EC" id="1.1.1.85"/>
    </reaction>
</comment>
<dbReference type="GO" id="GO:0003862">
    <property type="term" value="F:3-isopropylmalate dehydrogenase activity"/>
    <property type="evidence" value="ECO:0007669"/>
    <property type="project" value="UniProtKB-EC"/>
</dbReference>
<dbReference type="PROSITE" id="PS00470">
    <property type="entry name" value="IDH_IMDH"/>
    <property type="match status" value="1"/>
</dbReference>
<feature type="binding site" evidence="13">
    <location>
        <position position="220"/>
    </location>
    <ligand>
        <name>Mg(2+)</name>
        <dbReference type="ChEBI" id="CHEBI:18420"/>
    </ligand>
</feature>
<feature type="binding site" evidence="13">
    <location>
        <begin position="277"/>
        <end position="289"/>
    </location>
    <ligand>
        <name>NAD(+)</name>
        <dbReference type="ChEBI" id="CHEBI:57540"/>
    </ligand>
</feature>
<dbReference type="EC" id="1.1.1.85" evidence="13"/>
<evidence type="ECO:0000256" key="3">
    <source>
        <dbReference type="ARBA" id="ARBA00004762"/>
    </source>
</evidence>
<protein>
    <recommendedName>
        <fullName evidence="13">3-isopropylmalate dehydrogenase</fullName>
        <ecNumber evidence="13">1.1.1.85</ecNumber>
    </recommendedName>
    <alternativeName>
        <fullName evidence="13">3-IPM-DH</fullName>
    </alternativeName>
    <alternativeName>
        <fullName evidence="13">Beta-IPM dehydrogenase</fullName>
        <shortName evidence="13">IMDH</shortName>
    </alternativeName>
</protein>
<dbReference type="InterPro" id="IPR004429">
    <property type="entry name" value="Isopropylmalate_DH"/>
</dbReference>
<evidence type="ECO:0000256" key="8">
    <source>
        <dbReference type="ARBA" id="ARBA00022723"/>
    </source>
</evidence>
<evidence type="ECO:0000313" key="17">
    <source>
        <dbReference type="Proteomes" id="UP000830167"/>
    </source>
</evidence>
<evidence type="ECO:0000256" key="10">
    <source>
        <dbReference type="ARBA" id="ARBA00023002"/>
    </source>
</evidence>
<keyword evidence="7 13" id="KW-0028">Amino-acid biosynthesis</keyword>
<evidence type="ECO:0000256" key="11">
    <source>
        <dbReference type="ARBA" id="ARBA00023027"/>
    </source>
</evidence>
<evidence type="ECO:0000256" key="14">
    <source>
        <dbReference type="RuleBase" id="RU004445"/>
    </source>
</evidence>
<feature type="binding site" evidence="13">
    <location>
        <position position="220"/>
    </location>
    <ligand>
        <name>substrate</name>
    </ligand>
</feature>
<evidence type="ECO:0000259" key="15">
    <source>
        <dbReference type="SMART" id="SM01329"/>
    </source>
</evidence>
<dbReference type="Proteomes" id="UP000830167">
    <property type="component" value="Chromosome"/>
</dbReference>
<feature type="binding site" evidence="13">
    <location>
        <position position="133"/>
    </location>
    <ligand>
        <name>substrate</name>
    </ligand>
</feature>
<keyword evidence="13" id="KW-0464">Manganese</keyword>
<keyword evidence="13" id="KW-0963">Cytoplasm</keyword>
<reference evidence="16" key="1">
    <citation type="submission" date="2021-12" db="EMBL/GenBank/DDBJ databases">
        <title>Alicyclobacillaceae gen. nov., sp. nov., isolated from chalcocite enrichment system.</title>
        <authorList>
            <person name="Jiang Z."/>
        </authorList>
    </citation>
    <scope>NUCLEOTIDE SEQUENCE</scope>
    <source>
        <strain evidence="16">MYW30-H2</strain>
    </source>
</reference>
<dbReference type="PANTHER" id="PTHR42979">
    <property type="entry name" value="3-ISOPROPYLMALATE DEHYDROGENASE"/>
    <property type="match status" value="1"/>
</dbReference>
<evidence type="ECO:0000256" key="7">
    <source>
        <dbReference type="ARBA" id="ARBA00022605"/>
    </source>
</evidence>
<feature type="binding site" evidence="13">
    <location>
        <begin position="75"/>
        <end position="88"/>
    </location>
    <ligand>
        <name>NAD(+)</name>
        <dbReference type="ChEBI" id="CHEBI:57540"/>
    </ligand>
</feature>
<dbReference type="InterPro" id="IPR024084">
    <property type="entry name" value="IsoPropMal-DH-like_dom"/>
</dbReference>
<keyword evidence="10 13" id="KW-0560">Oxidoreductase</keyword>
<comment type="function">
    <text evidence="13 14">Catalyzes the oxidation of 3-carboxy-2-hydroxy-4-methylpentanoate (3-isopropylmalate) to 3-carboxy-4-methyl-2-oxopentanoate. The product decarboxylates to 4-methyl-2 oxopentanoate.</text>
</comment>
<evidence type="ECO:0000256" key="4">
    <source>
        <dbReference type="ARBA" id="ARBA00008319"/>
    </source>
</evidence>
<proteinExistence type="inferred from homology"/>
<feature type="binding site" evidence="13">
    <location>
        <position position="244"/>
    </location>
    <ligand>
        <name>Mg(2+)</name>
        <dbReference type="ChEBI" id="CHEBI:18420"/>
    </ligand>
</feature>
<dbReference type="SUPFAM" id="SSF53659">
    <property type="entry name" value="Isocitrate/Isopropylmalate dehydrogenase-like"/>
    <property type="match status" value="1"/>
</dbReference>
<accession>A0ABY4CTY1</accession>
<evidence type="ECO:0000256" key="1">
    <source>
        <dbReference type="ARBA" id="ARBA00000624"/>
    </source>
</evidence>
<dbReference type="PANTHER" id="PTHR42979:SF1">
    <property type="entry name" value="3-ISOPROPYLMALATE DEHYDROGENASE"/>
    <property type="match status" value="1"/>
</dbReference>
<keyword evidence="6 13" id="KW-0432">Leucine biosynthesis</keyword>
<dbReference type="HAMAP" id="MF_01033">
    <property type="entry name" value="LeuB_type1"/>
    <property type="match status" value="1"/>
</dbReference>
<sequence>MAKVVLLPGDGIGPEILQEAKKVIHAVAKASQAEIDMQEYPIGGGAFDEFGAPLPQHTLEAAQKADAVLLAAVGGPKWDTLPGHQRPEKGLLELRKGLNAYANIRPVRCFSSLVGASTLRAEVVNNVDLVIIRELTGGVYFGEKKRWTEEQRFALDTLIYSEEEVRRIVKVGFETARQRRKHLTSVDKANVLDSSRMWREIVEEMKVDYPDVTVSHMLVDNCAMQLIRNPGQFDVVVTENMFGDILSDEASMLTGSIGMLPSASLGDQAGLYEPIHGSAPDIAGKGIANPCGIILSTAMMFRNSLGLSEYADKIEQAVNEILEEGYRTADLAGNDTDPSKILSTSAMGDRIVQKLVG</sequence>
<organism evidence="16 17">
    <name type="scientific">Fodinisporobacter ferrooxydans</name>
    <dbReference type="NCBI Taxonomy" id="2901836"/>
    <lineage>
        <taxon>Bacteria</taxon>
        <taxon>Bacillati</taxon>
        <taxon>Bacillota</taxon>
        <taxon>Bacilli</taxon>
        <taxon>Bacillales</taxon>
        <taxon>Alicyclobacillaceae</taxon>
        <taxon>Fodinisporobacter</taxon>
    </lineage>
</organism>
<name>A0ABY4CTY1_9BACL</name>
<evidence type="ECO:0000256" key="5">
    <source>
        <dbReference type="ARBA" id="ARBA00011738"/>
    </source>
</evidence>
<dbReference type="EMBL" id="CP089291">
    <property type="protein sequence ID" value="UOF92706.1"/>
    <property type="molecule type" value="Genomic_DNA"/>
</dbReference>
<dbReference type="InterPro" id="IPR019818">
    <property type="entry name" value="IsoCit/isopropylmalate_DH_CS"/>
</dbReference>
<feature type="binding site" evidence="13">
    <location>
        <position position="105"/>
    </location>
    <ligand>
        <name>substrate</name>
    </ligand>
</feature>
<keyword evidence="11 13" id="KW-0520">NAD</keyword>
<feature type="binding site" evidence="13">
    <location>
        <position position="248"/>
    </location>
    <ligand>
        <name>Mg(2+)</name>
        <dbReference type="ChEBI" id="CHEBI:18420"/>
    </ligand>
</feature>
<evidence type="ECO:0000256" key="2">
    <source>
        <dbReference type="ARBA" id="ARBA00001936"/>
    </source>
</evidence>
<evidence type="ECO:0000256" key="6">
    <source>
        <dbReference type="ARBA" id="ARBA00022430"/>
    </source>
</evidence>